<accession>A0A8S1TD14</accession>
<protein>
    <recommendedName>
        <fullName evidence="4">Transmembrane protein</fullName>
    </recommendedName>
</protein>
<keyword evidence="1" id="KW-1133">Transmembrane helix</keyword>
<proteinExistence type="predicted"/>
<evidence type="ECO:0000313" key="3">
    <source>
        <dbReference type="Proteomes" id="UP000683925"/>
    </source>
</evidence>
<evidence type="ECO:0008006" key="4">
    <source>
        <dbReference type="Google" id="ProtNLM"/>
    </source>
</evidence>
<gene>
    <name evidence="2" type="ORF">POCTA_138.1.T0210286</name>
</gene>
<evidence type="ECO:0000313" key="2">
    <source>
        <dbReference type="EMBL" id="CAD8148762.1"/>
    </source>
</evidence>
<dbReference type="OMA" id="HFEFETI"/>
<dbReference type="AlphaFoldDB" id="A0A8S1TD14"/>
<feature type="transmembrane region" description="Helical" evidence="1">
    <location>
        <begin position="465"/>
        <end position="486"/>
    </location>
</feature>
<keyword evidence="1" id="KW-0812">Transmembrane</keyword>
<organism evidence="2 3">
    <name type="scientific">Paramecium octaurelia</name>
    <dbReference type="NCBI Taxonomy" id="43137"/>
    <lineage>
        <taxon>Eukaryota</taxon>
        <taxon>Sar</taxon>
        <taxon>Alveolata</taxon>
        <taxon>Ciliophora</taxon>
        <taxon>Intramacronucleata</taxon>
        <taxon>Oligohymenophorea</taxon>
        <taxon>Peniculida</taxon>
        <taxon>Parameciidae</taxon>
        <taxon>Paramecium</taxon>
    </lineage>
</organism>
<reference evidence="2" key="1">
    <citation type="submission" date="2021-01" db="EMBL/GenBank/DDBJ databases">
        <authorList>
            <consortium name="Genoscope - CEA"/>
            <person name="William W."/>
        </authorList>
    </citation>
    <scope>NUCLEOTIDE SEQUENCE</scope>
</reference>
<comment type="caution">
    <text evidence="2">The sequence shown here is derived from an EMBL/GenBank/DDBJ whole genome shotgun (WGS) entry which is preliminary data.</text>
</comment>
<dbReference type="Proteomes" id="UP000683925">
    <property type="component" value="Unassembled WGS sequence"/>
</dbReference>
<dbReference type="EMBL" id="CAJJDP010000021">
    <property type="protein sequence ID" value="CAD8148762.1"/>
    <property type="molecule type" value="Genomic_DNA"/>
</dbReference>
<sequence length="537" mass="62890">MFITIIFIFPLISNQNQLKLDQTFQLPLYKDNIIDVIDESGYIYKYHISNNNKEITYQTYCSVRPQSLDIEIESQLKVTHKTEQDFELNFVNGRFYGQSEFIQSAVINSYGIIILTSDKNLTFVSHDDINQNIAQTQHFQINESIENSYLIQIESLNLLILLLQDNKVYEYEVHNNTYYNKSIQYISQYKQETIHVNQIKLINVYSTYIFILQLDGNLRIYNRKMESIYKFDSQILHFEFETISQQFRIFLLYQNSTLMSKTISFEDTITVNENQQQILITKPQAVNFKLYNRGILVVVEDNSQGHIIIDYSFNSINLKELNMQYINQKVKHIIIHDLYALLIGDKTQSIITVGVDAIYLNQQNYKVQSNLLVPQILDVLKLSQVTNSGTTDYVYAYTRTRFLKLNLLARMFEVTCVCQSQNEAKQSPFHFELEYYNSDCDGCSKKKSYTLFFNYAIMTKEDEPLLYESIIIGGLLVGGIIGFLVYKYFAFLRYWKEARNKATNLETTSTQPQIDFSINDSKVGLQLEIENHKKDVE</sequence>
<dbReference type="OrthoDB" id="297724at2759"/>
<evidence type="ECO:0000256" key="1">
    <source>
        <dbReference type="SAM" id="Phobius"/>
    </source>
</evidence>
<keyword evidence="1" id="KW-0472">Membrane</keyword>
<keyword evidence="3" id="KW-1185">Reference proteome</keyword>
<name>A0A8S1TD14_PAROT</name>